<comment type="caution">
    <text evidence="3">The sequence shown here is derived from an EMBL/GenBank/DDBJ whole genome shotgun (WGS) entry which is preliminary data.</text>
</comment>
<dbReference type="EMBL" id="JAAGBB010000015">
    <property type="protein sequence ID" value="MBR0665526.1"/>
    <property type="molecule type" value="Genomic_DNA"/>
</dbReference>
<feature type="domain" description="Glycosyl transferase family 1" evidence="1">
    <location>
        <begin position="235"/>
        <end position="331"/>
    </location>
</feature>
<name>A0ABS5EZ00_9PROT</name>
<evidence type="ECO:0000313" key="3">
    <source>
        <dbReference type="EMBL" id="MBR0665526.1"/>
    </source>
</evidence>
<gene>
    <name evidence="3" type="ORF">GXW71_14280</name>
</gene>
<feature type="domain" description="Glycosyltransferase subfamily 4-like N-terminal" evidence="2">
    <location>
        <begin position="6"/>
        <end position="176"/>
    </location>
</feature>
<organism evidence="3 4">
    <name type="scientific">Plastoroseomonas hellenica</name>
    <dbReference type="NCBI Taxonomy" id="2687306"/>
    <lineage>
        <taxon>Bacteria</taxon>
        <taxon>Pseudomonadati</taxon>
        <taxon>Pseudomonadota</taxon>
        <taxon>Alphaproteobacteria</taxon>
        <taxon>Acetobacterales</taxon>
        <taxon>Acetobacteraceae</taxon>
        <taxon>Plastoroseomonas</taxon>
    </lineage>
</organism>
<reference evidence="4" key="1">
    <citation type="journal article" date="2021" name="Syst. Appl. Microbiol.">
        <title>Roseomonas hellenica sp. nov., isolated from roots of wild-growing Alkanna tinctoria.</title>
        <authorList>
            <person name="Rat A."/>
            <person name="Naranjo H.D."/>
            <person name="Lebbe L."/>
            <person name="Cnockaert M."/>
            <person name="Krigas N."/>
            <person name="Grigoriadou K."/>
            <person name="Maloupa E."/>
            <person name="Willems A."/>
        </authorList>
    </citation>
    <scope>NUCLEOTIDE SEQUENCE [LARGE SCALE GENOMIC DNA]</scope>
    <source>
        <strain evidence="4">LMG 31523</strain>
    </source>
</reference>
<dbReference type="Gene3D" id="3.40.50.2000">
    <property type="entry name" value="Glycogen Phosphorylase B"/>
    <property type="match status" value="2"/>
</dbReference>
<sequence>MTADAVGGVWTYALDLAQGLAAHGVTTTLAVLGPAPGTDQIALADAVPGLSLQVTALPLDWLAAHDGEVLAAGAEIAAAARAAGADIVHLNSPALAAAGGFPAPVVGACHSCLATWWAAVRNGPMPPDFAWRTDLLRRGYATATALVTPSQAFARATTEAYALPLPPHAIHNGRSPARIGGAAPTAVPDFVFTAGRLWDPGKNLLALDRAAARLPVPVLAAGPLRGPEGSEVAPKHLIALGPLDARAMTERLRARPIYAALARYEPFGLAVLEAAQAGCPLVLSDIPTFRELWDDAALFVPADDDEAAAAAIIRLLADKPMRSRLGLAAQRRARRYSVSAMAAATFELYRSLLRRTGRSEEAAA</sequence>
<dbReference type="InterPro" id="IPR028098">
    <property type="entry name" value="Glyco_trans_4-like_N"/>
</dbReference>
<proteinExistence type="predicted"/>
<evidence type="ECO:0000259" key="2">
    <source>
        <dbReference type="Pfam" id="PF13439"/>
    </source>
</evidence>
<dbReference type="InterPro" id="IPR001296">
    <property type="entry name" value="Glyco_trans_1"/>
</dbReference>
<keyword evidence="4" id="KW-1185">Reference proteome</keyword>
<accession>A0ABS5EZ00</accession>
<dbReference type="SUPFAM" id="SSF53756">
    <property type="entry name" value="UDP-Glycosyltransferase/glycogen phosphorylase"/>
    <property type="match status" value="1"/>
</dbReference>
<evidence type="ECO:0000259" key="1">
    <source>
        <dbReference type="Pfam" id="PF00534"/>
    </source>
</evidence>
<dbReference type="Pfam" id="PF13439">
    <property type="entry name" value="Glyco_transf_4"/>
    <property type="match status" value="1"/>
</dbReference>
<dbReference type="Pfam" id="PF00534">
    <property type="entry name" value="Glycos_transf_1"/>
    <property type="match status" value="1"/>
</dbReference>
<dbReference type="PANTHER" id="PTHR12526">
    <property type="entry name" value="GLYCOSYLTRANSFERASE"/>
    <property type="match status" value="1"/>
</dbReference>
<dbReference type="PANTHER" id="PTHR12526:SF634">
    <property type="entry name" value="BLL3361 PROTEIN"/>
    <property type="match status" value="1"/>
</dbReference>
<dbReference type="CDD" id="cd03801">
    <property type="entry name" value="GT4_PimA-like"/>
    <property type="match status" value="1"/>
</dbReference>
<dbReference type="Proteomes" id="UP001196870">
    <property type="component" value="Unassembled WGS sequence"/>
</dbReference>
<evidence type="ECO:0000313" key="4">
    <source>
        <dbReference type="Proteomes" id="UP001196870"/>
    </source>
</evidence>
<protein>
    <submittedName>
        <fullName evidence="3">Glycosyltransferase family 4 protein</fullName>
    </submittedName>
</protein>